<dbReference type="RefSeq" id="YP_009838238.1">
    <property type="nucleotide sequence ID" value="NC_048709.1"/>
</dbReference>
<reference evidence="1 2" key="1">
    <citation type="submission" date="2018-05" db="EMBL/GenBank/DDBJ databases">
        <title>The genome of Vibrio coralliilyticus phage YC.</title>
        <authorList>
            <person name="Benler S."/>
        </authorList>
    </citation>
    <scope>NUCLEOTIDE SEQUENCE [LARGE SCALE GENOMIC DNA]</scope>
</reference>
<accession>A0A384ZRX4</accession>
<dbReference type="KEGG" id="vg:55608470"/>
<name>A0A384ZRX4_9CAUD</name>
<sequence length="46" mass="5121">MQLVNDYKVECEACDQECQVVAETKPIACPLCASPDINVDDDFEVE</sequence>
<dbReference type="GeneID" id="55608470"/>
<protein>
    <submittedName>
        <fullName evidence="1">Uncharacterized protein</fullName>
    </submittedName>
</protein>
<proteinExistence type="predicted"/>
<dbReference type="Proteomes" id="UP000260311">
    <property type="component" value="Segment"/>
</dbReference>
<evidence type="ECO:0000313" key="1">
    <source>
        <dbReference type="EMBL" id="AXC34392.1"/>
    </source>
</evidence>
<keyword evidence="2" id="KW-1185">Reference proteome</keyword>
<dbReference type="EMBL" id="MH375644">
    <property type="protein sequence ID" value="AXC34392.1"/>
    <property type="molecule type" value="Genomic_DNA"/>
</dbReference>
<organism evidence="1 2">
    <name type="scientific">Vibrio phage YC</name>
    <dbReference type="NCBI Taxonomy" id="2267403"/>
    <lineage>
        <taxon>Viruses</taxon>
        <taxon>Duplodnaviria</taxon>
        <taxon>Heunggongvirae</taxon>
        <taxon>Uroviricota</taxon>
        <taxon>Caudoviricetes</taxon>
        <taxon>Pantevenvirales</taxon>
        <taxon>Ackermannviridae</taxon>
        <taxon>Campanilevirus</taxon>
        <taxon>Campanilevirus YC</taxon>
    </lineage>
</organism>
<evidence type="ECO:0000313" key="2">
    <source>
        <dbReference type="Proteomes" id="UP000260311"/>
    </source>
</evidence>